<evidence type="ECO:0000313" key="2">
    <source>
        <dbReference type="Proteomes" id="UP000799755"/>
    </source>
</evidence>
<dbReference type="Proteomes" id="UP000799755">
    <property type="component" value="Unassembled WGS sequence"/>
</dbReference>
<sequence>MMSQFVESDDSSVELRNIGSRVGNNQVNQVRIVSRSLGEIALLRGLFANFVGFKLRRFQLRRLCRAERRSAFMQRRLVSSKSPSSEKVLSQLVAATGMLRIVRQALSPYRAALIKSDRLLAGPIIVFAYPLTKLVQNVYLLVTYLYYYTKCSAASSLVRVCIMFVAKIEYYSSIPKNFYIANSCPYCKLIIYVIRQLAVSFNNIKKYA</sequence>
<reference evidence="1" key="1">
    <citation type="journal article" date="2020" name="Stud. Mycol.">
        <title>101 Dothideomycetes genomes: a test case for predicting lifestyles and emergence of pathogens.</title>
        <authorList>
            <person name="Haridas S."/>
            <person name="Albert R."/>
            <person name="Binder M."/>
            <person name="Bloem J."/>
            <person name="Labutti K."/>
            <person name="Salamov A."/>
            <person name="Andreopoulos B."/>
            <person name="Baker S."/>
            <person name="Barry K."/>
            <person name="Bills G."/>
            <person name="Bluhm B."/>
            <person name="Cannon C."/>
            <person name="Castanera R."/>
            <person name="Culley D."/>
            <person name="Daum C."/>
            <person name="Ezra D."/>
            <person name="Gonzalez J."/>
            <person name="Henrissat B."/>
            <person name="Kuo A."/>
            <person name="Liang C."/>
            <person name="Lipzen A."/>
            <person name="Lutzoni F."/>
            <person name="Magnuson J."/>
            <person name="Mondo S."/>
            <person name="Nolan M."/>
            <person name="Ohm R."/>
            <person name="Pangilinan J."/>
            <person name="Park H.-J."/>
            <person name="Ramirez L."/>
            <person name="Alfaro M."/>
            <person name="Sun H."/>
            <person name="Tritt A."/>
            <person name="Yoshinaga Y."/>
            <person name="Zwiers L.-H."/>
            <person name="Turgeon B."/>
            <person name="Goodwin S."/>
            <person name="Spatafora J."/>
            <person name="Crous P."/>
            <person name="Grigoriev I."/>
        </authorList>
    </citation>
    <scope>NUCLEOTIDE SEQUENCE</scope>
    <source>
        <strain evidence="1">ATCC 200398</strain>
    </source>
</reference>
<evidence type="ECO:0000313" key="1">
    <source>
        <dbReference type="EMBL" id="KAF2468365.1"/>
    </source>
</evidence>
<protein>
    <submittedName>
        <fullName evidence="1">Uncharacterized protein</fullName>
    </submittedName>
</protein>
<proteinExistence type="predicted"/>
<accession>A0ACB6QQI5</accession>
<gene>
    <name evidence="1" type="ORF">BDR25DRAFT_344344</name>
</gene>
<comment type="caution">
    <text evidence="1">The sequence shown here is derived from an EMBL/GenBank/DDBJ whole genome shotgun (WGS) entry which is preliminary data.</text>
</comment>
<keyword evidence="2" id="KW-1185">Reference proteome</keyword>
<name>A0ACB6QQI5_9PLEO</name>
<organism evidence="1 2">
    <name type="scientific">Lindgomyces ingoldianus</name>
    <dbReference type="NCBI Taxonomy" id="673940"/>
    <lineage>
        <taxon>Eukaryota</taxon>
        <taxon>Fungi</taxon>
        <taxon>Dikarya</taxon>
        <taxon>Ascomycota</taxon>
        <taxon>Pezizomycotina</taxon>
        <taxon>Dothideomycetes</taxon>
        <taxon>Pleosporomycetidae</taxon>
        <taxon>Pleosporales</taxon>
        <taxon>Lindgomycetaceae</taxon>
        <taxon>Lindgomyces</taxon>
    </lineage>
</organism>
<dbReference type="EMBL" id="MU003516">
    <property type="protein sequence ID" value="KAF2468365.1"/>
    <property type="molecule type" value="Genomic_DNA"/>
</dbReference>